<accession>D2VB89</accession>
<dbReference type="GO" id="GO:0006412">
    <property type="term" value="P:translation"/>
    <property type="evidence" value="ECO:0007669"/>
    <property type="project" value="InterPro"/>
</dbReference>
<proteinExistence type="inferred from homology"/>
<dbReference type="RefSeq" id="XP_002678611.1">
    <property type="nucleotide sequence ID" value="XM_002678565.1"/>
</dbReference>
<dbReference type="InterPro" id="IPR001063">
    <property type="entry name" value="Ribosomal_uL22"/>
</dbReference>
<evidence type="ECO:0000256" key="3">
    <source>
        <dbReference type="ARBA" id="ARBA00023274"/>
    </source>
</evidence>
<dbReference type="Gene3D" id="3.90.470.10">
    <property type="entry name" value="Ribosomal protein L22/L17"/>
    <property type="match status" value="1"/>
</dbReference>
<dbReference type="EMBL" id="GG738861">
    <property type="protein sequence ID" value="EFC45867.1"/>
    <property type="molecule type" value="Genomic_DNA"/>
</dbReference>
<keyword evidence="2 4" id="KW-0689">Ribosomal protein</keyword>
<dbReference type="InParanoid" id="D2VB89"/>
<evidence type="ECO:0000256" key="4">
    <source>
        <dbReference type="RuleBase" id="RU004005"/>
    </source>
</evidence>
<dbReference type="AlphaFoldDB" id="D2VB89"/>
<reference evidence="6 7" key="1">
    <citation type="journal article" date="2010" name="Cell">
        <title>The genome of Naegleria gruberi illuminates early eukaryotic versatility.</title>
        <authorList>
            <person name="Fritz-Laylin L.K."/>
            <person name="Prochnik S.E."/>
            <person name="Ginger M.L."/>
            <person name="Dacks J.B."/>
            <person name="Carpenter M.L."/>
            <person name="Field M.C."/>
            <person name="Kuo A."/>
            <person name="Paredez A."/>
            <person name="Chapman J."/>
            <person name="Pham J."/>
            <person name="Shu S."/>
            <person name="Neupane R."/>
            <person name="Cipriano M."/>
            <person name="Mancuso J."/>
            <person name="Tu H."/>
            <person name="Salamov A."/>
            <person name="Lindquist E."/>
            <person name="Shapiro H."/>
            <person name="Lucas S."/>
            <person name="Grigoriev I.V."/>
            <person name="Cande W.Z."/>
            <person name="Fulton C."/>
            <person name="Rokhsar D.S."/>
            <person name="Dawson S.C."/>
        </authorList>
    </citation>
    <scope>NUCLEOTIDE SEQUENCE [LARGE SCALE GENOMIC DNA]</scope>
    <source>
        <strain evidence="6 7">NEG-M</strain>
    </source>
</reference>
<dbReference type="FunCoup" id="D2VB89">
    <property type="interactions" value="18"/>
</dbReference>
<dbReference type="InterPro" id="IPR047867">
    <property type="entry name" value="Ribosomal_uL22_bac/org-type"/>
</dbReference>
<dbReference type="GO" id="GO:0003735">
    <property type="term" value="F:structural constituent of ribosome"/>
    <property type="evidence" value="ECO:0007669"/>
    <property type="project" value="InterPro"/>
</dbReference>
<feature type="region of interest" description="Disordered" evidence="5">
    <location>
        <begin position="266"/>
        <end position="296"/>
    </location>
</feature>
<evidence type="ECO:0000256" key="5">
    <source>
        <dbReference type="SAM" id="MobiDB-lite"/>
    </source>
</evidence>
<dbReference type="GeneID" id="8850476"/>
<keyword evidence="7" id="KW-1185">Reference proteome</keyword>
<dbReference type="Proteomes" id="UP000006671">
    <property type="component" value="Unassembled WGS sequence"/>
</dbReference>
<dbReference type="SUPFAM" id="SSF54843">
    <property type="entry name" value="Ribosomal protein L22"/>
    <property type="match status" value="1"/>
</dbReference>
<dbReference type="OrthoDB" id="416470at2759"/>
<name>D2VB89_NAEGR</name>
<comment type="similarity">
    <text evidence="1 4">Belongs to the universal ribosomal protein uL22 family.</text>
</comment>
<protein>
    <submittedName>
        <fullName evidence="6">Predicted protein</fullName>
    </submittedName>
</protein>
<dbReference type="KEGG" id="ngr:NAEGRDRAFT_48138"/>
<dbReference type="InterPro" id="IPR036394">
    <property type="entry name" value="Ribosomal_uL22_sf"/>
</dbReference>
<dbReference type="PANTHER" id="PTHR13501">
    <property type="entry name" value="CHLOROPLAST 50S RIBOSOMAL PROTEIN L22-RELATED"/>
    <property type="match status" value="1"/>
</dbReference>
<organism evidence="7">
    <name type="scientific">Naegleria gruberi</name>
    <name type="common">Amoeba</name>
    <dbReference type="NCBI Taxonomy" id="5762"/>
    <lineage>
        <taxon>Eukaryota</taxon>
        <taxon>Discoba</taxon>
        <taxon>Heterolobosea</taxon>
        <taxon>Tetramitia</taxon>
        <taxon>Eutetramitia</taxon>
        <taxon>Vahlkampfiidae</taxon>
        <taxon>Naegleria</taxon>
    </lineage>
</organism>
<dbReference type="CDD" id="cd00336">
    <property type="entry name" value="Ribosomal_L22"/>
    <property type="match status" value="1"/>
</dbReference>
<evidence type="ECO:0000256" key="1">
    <source>
        <dbReference type="ARBA" id="ARBA00009451"/>
    </source>
</evidence>
<feature type="compositionally biased region" description="Basic and acidic residues" evidence="5">
    <location>
        <begin position="286"/>
        <end position="296"/>
    </location>
</feature>
<dbReference type="VEuPathDB" id="AmoebaDB:NAEGRDRAFT_48138"/>
<evidence type="ECO:0000313" key="7">
    <source>
        <dbReference type="Proteomes" id="UP000006671"/>
    </source>
</evidence>
<evidence type="ECO:0000313" key="6">
    <source>
        <dbReference type="EMBL" id="EFC45867.1"/>
    </source>
</evidence>
<dbReference type="Pfam" id="PF00237">
    <property type="entry name" value="Ribosomal_L22"/>
    <property type="match status" value="1"/>
</dbReference>
<feature type="compositionally biased region" description="Acidic residues" evidence="5">
    <location>
        <begin position="275"/>
        <end position="285"/>
    </location>
</feature>
<dbReference type="OMA" id="PEIEGEH"/>
<dbReference type="eggNOG" id="KOG1711">
    <property type="taxonomic scope" value="Eukaryota"/>
</dbReference>
<sequence>MKKFLSSHSVFNKIVSSSCCFHHNTTPSLSAYAAINNFLNSTTTSNKSFHTNTVFSNAQVSLNALSSSNIEEIMKNLPDPSTLNIKPRNKKEPVVRNKTRQTWRDRPKVTPKFLDTLPTVTFRQINIKQGPKKVNEVTELLRGISAKEALIQLQSCDKKIAPIIYRFIRSCMLNAENIHGMNADRLLIRECIVNKQKYGKALRFHAKGRFGLELNRKTSVLVKMVEVPEIEGEHRLGRYGWTNKTWREYEEDMLREKTTETVEAEEVFEPQQEMSETEEVIAEPVEEVKAETPKQQ</sequence>
<dbReference type="GO" id="GO:0015934">
    <property type="term" value="C:large ribosomal subunit"/>
    <property type="evidence" value="ECO:0007669"/>
    <property type="project" value="InterPro"/>
</dbReference>
<gene>
    <name evidence="6" type="ORF">NAEGRDRAFT_48138</name>
</gene>
<evidence type="ECO:0000256" key="2">
    <source>
        <dbReference type="ARBA" id="ARBA00022980"/>
    </source>
</evidence>
<keyword evidence="3 4" id="KW-0687">Ribonucleoprotein</keyword>
<dbReference type="PANTHER" id="PTHR13501:SF8">
    <property type="entry name" value="LARGE RIBOSOMAL SUBUNIT PROTEIN UL22M"/>
    <property type="match status" value="1"/>
</dbReference>